<keyword evidence="1" id="KW-0175">Coiled coil</keyword>
<keyword evidence="4" id="KW-1185">Reference proteome</keyword>
<evidence type="ECO:0008006" key="5">
    <source>
        <dbReference type="Google" id="ProtNLM"/>
    </source>
</evidence>
<evidence type="ECO:0000313" key="4">
    <source>
        <dbReference type="Proteomes" id="UP001059576"/>
    </source>
</evidence>
<organism evidence="3 4">
    <name type="scientific">Mycoplasmopsis equigenitalium</name>
    <dbReference type="NCBI Taxonomy" id="114883"/>
    <lineage>
        <taxon>Bacteria</taxon>
        <taxon>Bacillati</taxon>
        <taxon>Mycoplasmatota</taxon>
        <taxon>Mycoplasmoidales</taxon>
        <taxon>Metamycoplasmataceae</taxon>
        <taxon>Mycoplasmopsis</taxon>
    </lineage>
</organism>
<gene>
    <name evidence="3" type="ORF">NPA09_03505</name>
</gene>
<dbReference type="EMBL" id="CP101808">
    <property type="protein sequence ID" value="UUD36939.1"/>
    <property type="molecule type" value="Genomic_DNA"/>
</dbReference>
<evidence type="ECO:0000256" key="2">
    <source>
        <dbReference type="SAM" id="SignalP"/>
    </source>
</evidence>
<feature type="chain" id="PRO_5045622060" description="Lipoprotein" evidence="2">
    <location>
        <begin position="21"/>
        <end position="333"/>
    </location>
</feature>
<dbReference type="Proteomes" id="UP001059576">
    <property type="component" value="Chromosome"/>
</dbReference>
<dbReference type="RefSeq" id="WP_129722744.1">
    <property type="nucleotide sequence ID" value="NZ_CP101808.1"/>
</dbReference>
<feature type="coiled-coil region" evidence="1">
    <location>
        <begin position="25"/>
        <end position="102"/>
    </location>
</feature>
<protein>
    <recommendedName>
        <fullName evidence="5">Lipoprotein</fullName>
    </recommendedName>
</protein>
<accession>A0ABY5J2J1</accession>
<name>A0ABY5J2J1_9BACT</name>
<sequence length="333" mass="36730">MKSIKLTLTALAFLPIAITAVSCNQENKKENKQKENKELAELKEFIASHSVEKLQEAGGVLENVKEQITTSLDAANILENEKQILKTDLDVYKEALKKASEATDNTKASAAKLTLEAAYNTLLSKIVIGTKKPAPSTTEYEKAKALMVTYDYGKLSKYDLTLKGDVEPKPEEYGEGFKVVLNKYLMPFKKAYVAIQRLSKKDGEAKAKELADNLIKTAEELIAKTVIGTSKVPAQLGEAVKKYSLEKLQEAGGILYGVEYVDTTVASADLPAGKKQLSNANKEKYIKVYAKANRLYINFSKKATIKEMQEVIPELEQAVQELKNNIVIGTKAN</sequence>
<proteinExistence type="predicted"/>
<keyword evidence="2" id="KW-0732">Signal</keyword>
<evidence type="ECO:0000313" key="3">
    <source>
        <dbReference type="EMBL" id="UUD36939.1"/>
    </source>
</evidence>
<reference evidence="3" key="1">
    <citation type="submission" date="2022-07" db="EMBL/GenBank/DDBJ databases">
        <title>Complete genome of Mycoplasma equigenitalium type strain T37.</title>
        <authorList>
            <person name="Spergser J."/>
        </authorList>
    </citation>
    <scope>NUCLEOTIDE SEQUENCE</scope>
    <source>
        <strain evidence="3">T37</strain>
    </source>
</reference>
<feature type="signal peptide" evidence="2">
    <location>
        <begin position="1"/>
        <end position="20"/>
    </location>
</feature>
<evidence type="ECO:0000256" key="1">
    <source>
        <dbReference type="SAM" id="Coils"/>
    </source>
</evidence>
<dbReference type="PROSITE" id="PS51257">
    <property type="entry name" value="PROKAR_LIPOPROTEIN"/>
    <property type="match status" value="1"/>
</dbReference>